<accession>A0A9D2AVC7</accession>
<comment type="caution">
    <text evidence="1">The sequence shown here is derived from an EMBL/GenBank/DDBJ whole genome shotgun (WGS) entry which is preliminary data.</text>
</comment>
<sequence length="447" mass="50095">MIKGKGNINYILGAAGVLLLLAAALIKAVPEGGLLPGSRKTITVGVFSDSYWEVPNGYAYRILEDAIEIFEEENPGVQVEYVSGIMKDDYSEWLAEQVLSGTVPDVFLLLREDFNGYAEQGVLMDLSELAQQDPEFQEDEFYSSALLAGQYRQRQYALPYECAPRLMFVNKTILDQENLGIPEEDWNWEEFYQICRQVTRDTDGDGVTDQFGVVGYTWEEAFDSNGVTLFDSDGTECFLTGNRVETAIRFIERLREIGGGTVATERDFALGNVVFQPMLFSEFRAYKSYPLSVKKYSGFEWSCIPMPAGPDGGNVSSLDTLLAAVSADTRHRQEAWEFLKVLTCDERIQAELFDYSEGVSVLRRVTESEDNLRQLIEDSESADTLNLRILSDAVENAAVAPRFRGLEEAKGEVNRAVEAIISSDTSISTGQIIWNREINKFLDGERL</sequence>
<name>A0A9D2AVC7_9FIRM</name>
<dbReference type="InterPro" id="IPR006059">
    <property type="entry name" value="SBP"/>
</dbReference>
<organism evidence="1 2">
    <name type="scientific">Candidatus Lachnoclostridium stercoripullorum</name>
    <dbReference type="NCBI Taxonomy" id="2838635"/>
    <lineage>
        <taxon>Bacteria</taxon>
        <taxon>Bacillati</taxon>
        <taxon>Bacillota</taxon>
        <taxon>Clostridia</taxon>
        <taxon>Lachnospirales</taxon>
        <taxon>Lachnospiraceae</taxon>
    </lineage>
</organism>
<proteinExistence type="predicted"/>
<dbReference type="InterPro" id="IPR050490">
    <property type="entry name" value="Bact_solute-bd_prot1"/>
</dbReference>
<evidence type="ECO:0000313" key="1">
    <source>
        <dbReference type="EMBL" id="HIX51263.1"/>
    </source>
</evidence>
<dbReference type="Proteomes" id="UP000886780">
    <property type="component" value="Unassembled WGS sequence"/>
</dbReference>
<protein>
    <submittedName>
        <fullName evidence="1">Extracellular solute-binding protein</fullName>
    </submittedName>
</protein>
<dbReference type="SUPFAM" id="SSF53850">
    <property type="entry name" value="Periplasmic binding protein-like II"/>
    <property type="match status" value="1"/>
</dbReference>
<evidence type="ECO:0000313" key="2">
    <source>
        <dbReference type="Proteomes" id="UP000886780"/>
    </source>
</evidence>
<dbReference type="PANTHER" id="PTHR43649:SF30">
    <property type="entry name" value="ABC TRANSPORTER SUBSTRATE-BINDING PROTEIN"/>
    <property type="match status" value="1"/>
</dbReference>
<gene>
    <name evidence="1" type="ORF">IAA28_00480</name>
</gene>
<dbReference type="Gene3D" id="3.40.190.10">
    <property type="entry name" value="Periplasmic binding protein-like II"/>
    <property type="match status" value="1"/>
</dbReference>
<dbReference type="Pfam" id="PF01547">
    <property type="entry name" value="SBP_bac_1"/>
    <property type="match status" value="1"/>
</dbReference>
<dbReference type="AlphaFoldDB" id="A0A9D2AVC7"/>
<dbReference type="PANTHER" id="PTHR43649">
    <property type="entry name" value="ARABINOSE-BINDING PROTEIN-RELATED"/>
    <property type="match status" value="1"/>
</dbReference>
<reference evidence="1" key="2">
    <citation type="submission" date="2021-04" db="EMBL/GenBank/DDBJ databases">
        <authorList>
            <person name="Gilroy R."/>
        </authorList>
    </citation>
    <scope>NUCLEOTIDE SEQUENCE</scope>
    <source>
        <strain evidence="1">ChiGjej4B4-12881</strain>
    </source>
</reference>
<reference evidence="1" key="1">
    <citation type="journal article" date="2021" name="PeerJ">
        <title>Extensive microbial diversity within the chicken gut microbiome revealed by metagenomics and culture.</title>
        <authorList>
            <person name="Gilroy R."/>
            <person name="Ravi A."/>
            <person name="Getino M."/>
            <person name="Pursley I."/>
            <person name="Horton D.L."/>
            <person name="Alikhan N.F."/>
            <person name="Baker D."/>
            <person name="Gharbi K."/>
            <person name="Hall N."/>
            <person name="Watson M."/>
            <person name="Adriaenssens E.M."/>
            <person name="Foster-Nyarko E."/>
            <person name="Jarju S."/>
            <person name="Secka A."/>
            <person name="Antonio M."/>
            <person name="Oren A."/>
            <person name="Chaudhuri R.R."/>
            <person name="La Ragione R."/>
            <person name="Hildebrand F."/>
            <person name="Pallen M.J."/>
        </authorList>
    </citation>
    <scope>NUCLEOTIDE SEQUENCE</scope>
    <source>
        <strain evidence="1">ChiGjej4B4-12881</strain>
    </source>
</reference>
<dbReference type="EMBL" id="DXEU01000009">
    <property type="protein sequence ID" value="HIX51263.1"/>
    <property type="molecule type" value="Genomic_DNA"/>
</dbReference>